<dbReference type="EMBL" id="JBFOCI010000001">
    <property type="protein sequence ID" value="MEW9805106.1"/>
    <property type="molecule type" value="Genomic_DNA"/>
</dbReference>
<evidence type="ECO:0000313" key="2">
    <source>
        <dbReference type="Proteomes" id="UP001556196"/>
    </source>
</evidence>
<reference evidence="1 2" key="1">
    <citation type="submission" date="2024-06" db="EMBL/GenBank/DDBJ databases">
        <authorList>
            <person name="Tuo L."/>
        </authorList>
    </citation>
    <scope>NUCLEOTIDE SEQUENCE [LARGE SCALE GENOMIC DNA]</scope>
    <source>
        <strain evidence="1 2">ZMM04-5</strain>
    </source>
</reference>
<protein>
    <recommendedName>
        <fullName evidence="3">Transposase</fullName>
    </recommendedName>
</protein>
<gene>
    <name evidence="1" type="ORF">ABUE31_03790</name>
</gene>
<comment type="caution">
    <text evidence="1">The sequence shown here is derived from an EMBL/GenBank/DDBJ whole genome shotgun (WGS) entry which is preliminary data.</text>
</comment>
<dbReference type="RefSeq" id="WP_367722154.1">
    <property type="nucleotide sequence ID" value="NZ_JBFOCI010000001.1"/>
</dbReference>
<evidence type="ECO:0000313" key="1">
    <source>
        <dbReference type="EMBL" id="MEW9805106.1"/>
    </source>
</evidence>
<dbReference type="Proteomes" id="UP001556196">
    <property type="component" value="Unassembled WGS sequence"/>
</dbReference>
<evidence type="ECO:0008006" key="3">
    <source>
        <dbReference type="Google" id="ProtNLM"/>
    </source>
</evidence>
<sequence>MPVIRDVVQALKSIVVKFCRESHTVQVLPKRESRGEGSFTWRLQERLAFEDFGAVEKGPRNASNGGIPGLLCPTRLQYVALKFNRLH</sequence>
<organism evidence="1 2">
    <name type="scientific">Mesorhizobium marinum</name>
    <dbReference type="NCBI Taxonomy" id="3228790"/>
    <lineage>
        <taxon>Bacteria</taxon>
        <taxon>Pseudomonadati</taxon>
        <taxon>Pseudomonadota</taxon>
        <taxon>Alphaproteobacteria</taxon>
        <taxon>Hyphomicrobiales</taxon>
        <taxon>Phyllobacteriaceae</taxon>
        <taxon>Mesorhizobium</taxon>
    </lineage>
</organism>
<proteinExistence type="predicted"/>
<accession>A0ABV3QVN5</accession>
<keyword evidence="2" id="KW-1185">Reference proteome</keyword>
<name>A0ABV3QVN5_9HYPH</name>